<feature type="compositionally biased region" description="Basic and acidic residues" evidence="1">
    <location>
        <begin position="126"/>
        <end position="136"/>
    </location>
</feature>
<name>A0ABP8LLE3_9BACT</name>
<dbReference type="Proteomes" id="UP001500552">
    <property type="component" value="Unassembled WGS sequence"/>
</dbReference>
<accession>A0ABP8LLE3</accession>
<keyword evidence="3" id="KW-1185">Reference proteome</keyword>
<feature type="compositionally biased region" description="Polar residues" evidence="1">
    <location>
        <begin position="9"/>
        <end position="26"/>
    </location>
</feature>
<evidence type="ECO:0000256" key="1">
    <source>
        <dbReference type="SAM" id="MobiDB-lite"/>
    </source>
</evidence>
<evidence type="ECO:0000313" key="3">
    <source>
        <dbReference type="Proteomes" id="UP001500552"/>
    </source>
</evidence>
<dbReference type="RefSeq" id="WP_345158273.1">
    <property type="nucleotide sequence ID" value="NZ_BAABHC010000006.1"/>
</dbReference>
<proteinExistence type="predicted"/>
<feature type="region of interest" description="Disordered" evidence="1">
    <location>
        <begin position="1"/>
        <end position="283"/>
    </location>
</feature>
<feature type="compositionally biased region" description="Basic and acidic residues" evidence="1">
    <location>
        <begin position="177"/>
        <end position="228"/>
    </location>
</feature>
<feature type="compositionally biased region" description="Basic and acidic residues" evidence="1">
    <location>
        <begin position="149"/>
        <end position="160"/>
    </location>
</feature>
<feature type="compositionally biased region" description="Low complexity" evidence="1">
    <location>
        <begin position="100"/>
        <end position="112"/>
    </location>
</feature>
<protein>
    <recommendedName>
        <fullName evidence="4">SWFGD domain-containing protein</fullName>
    </recommendedName>
</protein>
<organism evidence="2 3">
    <name type="scientific">Pontibacter saemangeumensis</name>
    <dbReference type="NCBI Taxonomy" id="1084525"/>
    <lineage>
        <taxon>Bacteria</taxon>
        <taxon>Pseudomonadati</taxon>
        <taxon>Bacteroidota</taxon>
        <taxon>Cytophagia</taxon>
        <taxon>Cytophagales</taxon>
        <taxon>Hymenobacteraceae</taxon>
        <taxon>Pontibacter</taxon>
    </lineage>
</organism>
<reference evidence="3" key="1">
    <citation type="journal article" date="2019" name="Int. J. Syst. Evol. Microbiol.">
        <title>The Global Catalogue of Microorganisms (GCM) 10K type strain sequencing project: providing services to taxonomists for standard genome sequencing and annotation.</title>
        <authorList>
            <consortium name="The Broad Institute Genomics Platform"/>
            <consortium name="The Broad Institute Genome Sequencing Center for Infectious Disease"/>
            <person name="Wu L."/>
            <person name="Ma J."/>
        </authorList>
    </citation>
    <scope>NUCLEOTIDE SEQUENCE [LARGE SCALE GENOMIC DNA]</scope>
    <source>
        <strain evidence="3">JCM 17926</strain>
    </source>
</reference>
<dbReference type="EMBL" id="BAABHC010000006">
    <property type="protein sequence ID" value="GAA4430329.1"/>
    <property type="molecule type" value="Genomic_DNA"/>
</dbReference>
<gene>
    <name evidence="2" type="ORF">GCM10023188_16820</name>
</gene>
<evidence type="ECO:0008006" key="4">
    <source>
        <dbReference type="Google" id="ProtNLM"/>
    </source>
</evidence>
<sequence length="283" mass="32851">MERDHEYYNRNSRNSDQQGRQGNEQFENYRDRYSNRGNYYGMRDEDNAYRNVRSSGSNNYGSGPSGGYGASSHRSVPGTGSNQDHYHYGDPNPYMENDRNGGYNRTRGTGWRDNNDRYSNYGSSRTNDRENYDRQDNSYQYGDQGQGRRYSDFGRDEGRTYNRSTNRGYNAGTEDSFYDRSDFKHDRSENDYRGGRRNSGEWDDHNNSREDFRYSGRIQDSRSSRDDNYATGLYASNRAYNSDHPSNSDGDRSSSRQRRSGRSGPDYTSRSSISDYGTGEYRG</sequence>
<comment type="caution">
    <text evidence="2">The sequence shown here is derived from an EMBL/GenBank/DDBJ whole genome shotgun (WGS) entry which is preliminary data.</text>
</comment>
<evidence type="ECO:0000313" key="2">
    <source>
        <dbReference type="EMBL" id="GAA4430329.1"/>
    </source>
</evidence>